<comment type="caution">
    <text evidence="1">The sequence shown here is derived from an EMBL/GenBank/DDBJ whole genome shotgun (WGS) entry which is preliminary data.</text>
</comment>
<organism evidence="1 2">
    <name type="scientific">Novipirellula rosea</name>
    <dbReference type="NCBI Taxonomy" id="1031540"/>
    <lineage>
        <taxon>Bacteria</taxon>
        <taxon>Pseudomonadati</taxon>
        <taxon>Planctomycetota</taxon>
        <taxon>Planctomycetia</taxon>
        <taxon>Pirellulales</taxon>
        <taxon>Pirellulaceae</taxon>
        <taxon>Novipirellula</taxon>
    </lineage>
</organism>
<dbReference type="Proteomes" id="UP001500840">
    <property type="component" value="Unassembled WGS sequence"/>
</dbReference>
<sequence>MCYTWTPVTDCGRLCPTRVSLTSYCESASMQFGLQFGKCDAGILWGAEMRRRHDARPCYVKGYRVDGTVYAAGHQSSR</sequence>
<gene>
    <name evidence="1" type="ORF">GCM10023156_04550</name>
</gene>
<protein>
    <submittedName>
        <fullName evidence="1">Uncharacterized protein</fullName>
    </submittedName>
</protein>
<reference evidence="2" key="1">
    <citation type="journal article" date="2019" name="Int. J. Syst. Evol. Microbiol.">
        <title>The Global Catalogue of Microorganisms (GCM) 10K type strain sequencing project: providing services to taxonomists for standard genome sequencing and annotation.</title>
        <authorList>
            <consortium name="The Broad Institute Genomics Platform"/>
            <consortium name="The Broad Institute Genome Sequencing Center for Infectious Disease"/>
            <person name="Wu L."/>
            <person name="Ma J."/>
        </authorList>
    </citation>
    <scope>NUCLEOTIDE SEQUENCE [LARGE SCALE GENOMIC DNA]</scope>
    <source>
        <strain evidence="2">JCM 17759</strain>
    </source>
</reference>
<name>A0ABP8M713_9BACT</name>
<evidence type="ECO:0000313" key="1">
    <source>
        <dbReference type="EMBL" id="GAA4445223.1"/>
    </source>
</evidence>
<evidence type="ECO:0000313" key="2">
    <source>
        <dbReference type="Proteomes" id="UP001500840"/>
    </source>
</evidence>
<dbReference type="EMBL" id="BAABGA010000006">
    <property type="protein sequence ID" value="GAA4445223.1"/>
    <property type="molecule type" value="Genomic_DNA"/>
</dbReference>
<keyword evidence="2" id="KW-1185">Reference proteome</keyword>
<accession>A0ABP8M713</accession>
<proteinExistence type="predicted"/>